<dbReference type="AlphaFoldDB" id="A0A8J7YCL6"/>
<dbReference type="OrthoDB" id="156233at2157"/>
<dbReference type="Pfam" id="PF15915">
    <property type="entry name" value="BAT"/>
    <property type="match status" value="1"/>
</dbReference>
<gene>
    <name evidence="5" type="ORF">KTS45_14500</name>
</gene>
<evidence type="ECO:0000313" key="6">
    <source>
        <dbReference type="Proteomes" id="UP000766550"/>
    </source>
</evidence>
<keyword evidence="2" id="KW-0804">Transcription</keyword>
<dbReference type="EMBL" id="JAHQXF010000002">
    <property type="protein sequence ID" value="MBV0925414.1"/>
    <property type="molecule type" value="Genomic_DNA"/>
</dbReference>
<feature type="domain" description="Bacterioopsin transcriptional activator GAF and HTH associated" evidence="4">
    <location>
        <begin position="3"/>
        <end position="136"/>
    </location>
</feature>
<name>A0A8J7YCL6_9EURY</name>
<dbReference type="InterPro" id="IPR007050">
    <property type="entry name" value="HTH_bacterioopsin"/>
</dbReference>
<protein>
    <submittedName>
        <fullName evidence="5">Helix-turn-helix domain-containing protein</fullName>
    </submittedName>
</protein>
<evidence type="ECO:0000313" key="5">
    <source>
        <dbReference type="EMBL" id="MBV0925414.1"/>
    </source>
</evidence>
<feature type="domain" description="HTH bat-type" evidence="3">
    <location>
        <begin position="158"/>
        <end position="209"/>
    </location>
</feature>
<dbReference type="PANTHER" id="PTHR34236:SF1">
    <property type="entry name" value="DIMETHYL SULFOXIDE REDUCTASE TRANSCRIPTIONAL ACTIVATOR"/>
    <property type="match status" value="1"/>
</dbReference>
<evidence type="ECO:0000259" key="3">
    <source>
        <dbReference type="Pfam" id="PF04967"/>
    </source>
</evidence>
<dbReference type="InterPro" id="IPR031803">
    <property type="entry name" value="BAT_GAF/HTH-assoc"/>
</dbReference>
<reference evidence="5 6" key="1">
    <citation type="submission" date="2021-06" db="EMBL/GenBank/DDBJ databases">
        <title>New haloarchaea isolates fom saline soil.</title>
        <authorList>
            <person name="Duran-Viseras A."/>
            <person name="Sanchez-Porro C.S."/>
            <person name="Ventosa A."/>
        </authorList>
    </citation>
    <scope>NUCLEOTIDE SEQUENCE [LARGE SCALE GENOMIC DNA]</scope>
    <source>
        <strain evidence="5 6">JCM 183640</strain>
    </source>
</reference>
<dbReference type="RefSeq" id="WP_162318240.1">
    <property type="nucleotide sequence ID" value="NZ_JAHQXF010000002.1"/>
</dbReference>
<evidence type="ECO:0000256" key="2">
    <source>
        <dbReference type="ARBA" id="ARBA00023163"/>
    </source>
</evidence>
<proteinExistence type="predicted"/>
<accession>A0A8J7YCL6</accession>
<evidence type="ECO:0000256" key="1">
    <source>
        <dbReference type="ARBA" id="ARBA00023015"/>
    </source>
</evidence>
<organism evidence="5 6">
    <name type="scientific">Haloarcula limicola</name>
    <dbReference type="NCBI Taxonomy" id="1429915"/>
    <lineage>
        <taxon>Archaea</taxon>
        <taxon>Methanobacteriati</taxon>
        <taxon>Methanobacteriota</taxon>
        <taxon>Stenosarchaea group</taxon>
        <taxon>Halobacteria</taxon>
        <taxon>Halobacteriales</taxon>
        <taxon>Haloarculaceae</taxon>
        <taxon>Haloarcula</taxon>
    </lineage>
</organism>
<dbReference type="Pfam" id="PF04967">
    <property type="entry name" value="HTH_10"/>
    <property type="match status" value="1"/>
</dbReference>
<evidence type="ECO:0000259" key="4">
    <source>
        <dbReference type="Pfam" id="PF15915"/>
    </source>
</evidence>
<dbReference type="SUPFAM" id="SSF88659">
    <property type="entry name" value="Sigma3 and sigma4 domains of RNA polymerase sigma factors"/>
    <property type="match status" value="1"/>
</dbReference>
<keyword evidence="1" id="KW-0805">Transcription regulation</keyword>
<dbReference type="Proteomes" id="UP000766550">
    <property type="component" value="Unassembled WGS sequence"/>
</dbReference>
<dbReference type="PANTHER" id="PTHR34236">
    <property type="entry name" value="DIMETHYL SULFOXIDE REDUCTASE TRANSCRIPTIONAL ACTIVATOR"/>
    <property type="match status" value="1"/>
</dbReference>
<comment type="caution">
    <text evidence="5">The sequence shown here is derived from an EMBL/GenBank/DDBJ whole genome shotgun (WGS) entry which is preliminary data.</text>
</comment>
<sequence>MSVILEFTLDADEFTLGQALSGPPTMEIELERVVPTGKAVLPLLWVTGPAEDIDAFETAVRDHPNVEAFRELDEVGDSRLYRFRWLNDPENLVEELAALDATILEATGADKWAFRVRFADHEKLTRFHNFCTDRDITIHIERTYTLNEDTERGHRFDLSPEQREALVLALREGYFATPRGVELTELADELGISRQAISDRIRPANEKVLRKALLSAGSQYE</sequence>
<dbReference type="InterPro" id="IPR013324">
    <property type="entry name" value="RNA_pol_sigma_r3/r4-like"/>
</dbReference>
<keyword evidence="6" id="KW-1185">Reference proteome</keyword>